<feature type="transmembrane region" description="Helical" evidence="1">
    <location>
        <begin position="45"/>
        <end position="71"/>
    </location>
</feature>
<proteinExistence type="predicted"/>
<evidence type="ECO:0000256" key="1">
    <source>
        <dbReference type="SAM" id="Phobius"/>
    </source>
</evidence>
<keyword evidence="3" id="KW-1185">Reference proteome</keyword>
<dbReference type="EMBL" id="CP002271">
    <property type="protein sequence ID" value="ADO69707.1"/>
    <property type="molecule type" value="Genomic_DNA"/>
</dbReference>
<keyword evidence="1" id="KW-0472">Membrane</keyword>
<feature type="transmembrane region" description="Helical" evidence="1">
    <location>
        <begin position="91"/>
        <end position="109"/>
    </location>
</feature>
<dbReference type="STRING" id="378806.STAUR_1903"/>
<evidence type="ECO:0000313" key="2">
    <source>
        <dbReference type="EMBL" id="ADO69707.1"/>
    </source>
</evidence>
<protein>
    <submittedName>
        <fullName evidence="2">Conserved uncharacterized protein</fullName>
    </submittedName>
</protein>
<name>E3FV69_STIAD</name>
<reference evidence="2 3" key="1">
    <citation type="journal article" date="2011" name="Mol. Biol. Evol.">
        <title>Comparative genomic analysis of fruiting body formation in Myxococcales.</title>
        <authorList>
            <person name="Huntley S."/>
            <person name="Hamann N."/>
            <person name="Wegener-Feldbrugge S."/>
            <person name="Treuner-Lange A."/>
            <person name="Kube M."/>
            <person name="Reinhardt R."/>
            <person name="Klages S."/>
            <person name="Muller R."/>
            <person name="Ronning C.M."/>
            <person name="Nierman W.C."/>
            <person name="Sogaard-Andersen L."/>
        </authorList>
    </citation>
    <scope>NUCLEOTIDE SEQUENCE [LARGE SCALE GENOMIC DNA]</scope>
    <source>
        <strain evidence="2 3">DW4/3-1</strain>
    </source>
</reference>
<organism evidence="2 3">
    <name type="scientific">Stigmatella aurantiaca (strain DW4/3-1)</name>
    <dbReference type="NCBI Taxonomy" id="378806"/>
    <lineage>
        <taxon>Bacteria</taxon>
        <taxon>Pseudomonadati</taxon>
        <taxon>Myxococcota</taxon>
        <taxon>Myxococcia</taxon>
        <taxon>Myxococcales</taxon>
        <taxon>Cystobacterineae</taxon>
        <taxon>Archangiaceae</taxon>
        <taxon>Stigmatella</taxon>
    </lineage>
</organism>
<dbReference type="Proteomes" id="UP000001351">
    <property type="component" value="Chromosome"/>
</dbReference>
<dbReference type="eggNOG" id="COG1196">
    <property type="taxonomic scope" value="Bacteria"/>
</dbReference>
<feature type="transmembrane region" description="Helical" evidence="1">
    <location>
        <begin position="286"/>
        <end position="309"/>
    </location>
</feature>
<dbReference type="KEGG" id="sur:STAUR_1903"/>
<sequence length="333" mass="34266">MDSFALSQIDSLALALFFKGEADMAEITEKSRVEMLPTGTFKLSWGAILGGTFVALGVWILLYALGLALGLSSVDPADPGSARSAGIGTGIWSLIAPLIALFAGGMVAARTAGIVDKTGGALHGAVLWGLTTLAGIIMMGMLVSSLLGTVLNVGKAAVGATGAAVAGAVSQGGEAGNLARSFGLDANDALAPINQKLQEQGKPAITANQLQGATRDVLNTAIREGRLDRDMLVSSIARETALSQADTQDIANRIEAQWNQAQSRVAQVGQQVQQGALKAADTTGRVFWGIFFALLLGLASSMLGATLGVSKRQRLQAGGTLLSSMGTRREVYP</sequence>
<evidence type="ECO:0000313" key="3">
    <source>
        <dbReference type="Proteomes" id="UP000001351"/>
    </source>
</evidence>
<dbReference type="HOGENOM" id="CLU_808515_0_0_7"/>
<keyword evidence="1" id="KW-1133">Transmembrane helix</keyword>
<accession>E3FV69</accession>
<dbReference type="AlphaFoldDB" id="E3FV69"/>
<keyword evidence="1" id="KW-0812">Transmembrane</keyword>
<feature type="transmembrane region" description="Helical" evidence="1">
    <location>
        <begin position="121"/>
        <end position="143"/>
    </location>
</feature>
<gene>
    <name evidence="2" type="ordered locus">STAUR_1903</name>
</gene>